<accession>A0A2H0UM23</accession>
<dbReference type="Proteomes" id="UP000229526">
    <property type="component" value="Unassembled WGS sequence"/>
</dbReference>
<dbReference type="AlphaFoldDB" id="A0A2H0UM23"/>
<dbReference type="Pfam" id="PF13310">
    <property type="entry name" value="Virulence_RhuM"/>
    <property type="match status" value="1"/>
</dbReference>
<proteinExistence type="predicted"/>
<sequence length="169" mass="19409">MKKRSEKQQLVIYQAPSGAIELRGDFSHETIWATQANIAELFGTKRPAITKHLRNIFKEEELNEKSVCSILEHTAADDKTYKTQYYNLDAIIAVGYRVNSKTATQFRQWATKTLREHIAKGYTINRRQIGKNYDAFMKAVRKLVAEPILAECATRVAYSGEQFRFEKGS</sequence>
<organism evidence="1 2">
    <name type="scientific">Candidatus Harrisonbacteria bacterium CG10_big_fil_rev_8_21_14_0_10_49_15</name>
    <dbReference type="NCBI Taxonomy" id="1974587"/>
    <lineage>
        <taxon>Bacteria</taxon>
        <taxon>Candidatus Harrisoniibacteriota</taxon>
    </lineage>
</organism>
<dbReference type="InterPro" id="IPR011204">
    <property type="entry name" value="Virulence_RhuM-like"/>
</dbReference>
<evidence type="ECO:0000313" key="2">
    <source>
        <dbReference type="Proteomes" id="UP000229526"/>
    </source>
</evidence>
<protein>
    <submittedName>
        <fullName evidence="1">Phage killer protein</fullName>
    </submittedName>
</protein>
<dbReference type="EMBL" id="PFBD01000002">
    <property type="protein sequence ID" value="PIR87469.1"/>
    <property type="molecule type" value="Genomic_DNA"/>
</dbReference>
<name>A0A2H0UM23_9BACT</name>
<dbReference type="PANTHER" id="PTHR35810">
    <property type="entry name" value="CYTOPLASMIC PROTEIN-RELATED"/>
    <property type="match status" value="1"/>
</dbReference>
<evidence type="ECO:0000313" key="1">
    <source>
        <dbReference type="EMBL" id="PIR87469.1"/>
    </source>
</evidence>
<gene>
    <name evidence="1" type="ORF">COU11_00425</name>
</gene>
<reference evidence="2" key="1">
    <citation type="submission" date="2017-09" db="EMBL/GenBank/DDBJ databases">
        <title>Depth-based differentiation of microbial function through sediment-hosted aquifers and enrichment of novel symbionts in the deep terrestrial subsurface.</title>
        <authorList>
            <person name="Probst A.J."/>
            <person name="Ladd B."/>
            <person name="Jarett J.K."/>
            <person name="Geller-Mcgrath D.E."/>
            <person name="Sieber C.M.K."/>
            <person name="Emerson J.B."/>
            <person name="Anantharaman K."/>
            <person name="Thomas B.C."/>
            <person name="Malmstrom R."/>
            <person name="Stieglmeier M."/>
            <person name="Klingl A."/>
            <person name="Woyke T."/>
            <person name="Ryan C.M."/>
            <person name="Banfield J.F."/>
        </authorList>
    </citation>
    <scope>NUCLEOTIDE SEQUENCE [LARGE SCALE GENOMIC DNA]</scope>
</reference>
<dbReference type="PANTHER" id="PTHR35810:SF1">
    <property type="entry name" value="CYTOPLASMIC PROTEIN"/>
    <property type="match status" value="1"/>
</dbReference>
<comment type="caution">
    <text evidence="1">The sequence shown here is derived from an EMBL/GenBank/DDBJ whole genome shotgun (WGS) entry which is preliminary data.</text>
</comment>